<protein>
    <submittedName>
        <fullName evidence="1">Uncharacterized protein</fullName>
    </submittedName>
</protein>
<evidence type="ECO:0000313" key="2">
    <source>
        <dbReference type="Proteomes" id="UP001465755"/>
    </source>
</evidence>
<keyword evidence="2" id="KW-1185">Reference proteome</keyword>
<reference evidence="1 2" key="1">
    <citation type="journal article" date="2024" name="Nat. Commun.">
        <title>Phylogenomics reveals the evolutionary origins of lichenization in chlorophyte algae.</title>
        <authorList>
            <person name="Puginier C."/>
            <person name="Libourel C."/>
            <person name="Otte J."/>
            <person name="Skaloud P."/>
            <person name="Haon M."/>
            <person name="Grisel S."/>
            <person name="Petersen M."/>
            <person name="Berrin J.G."/>
            <person name="Delaux P.M."/>
            <person name="Dal Grande F."/>
            <person name="Keller J."/>
        </authorList>
    </citation>
    <scope>NUCLEOTIDE SEQUENCE [LARGE SCALE GENOMIC DNA]</scope>
    <source>
        <strain evidence="1 2">SAG 2036</strain>
    </source>
</reference>
<name>A0AAW1PCU5_9CHLO</name>
<dbReference type="AlphaFoldDB" id="A0AAW1PCU5"/>
<proteinExistence type="predicted"/>
<comment type="caution">
    <text evidence="1">The sequence shown here is derived from an EMBL/GenBank/DDBJ whole genome shotgun (WGS) entry which is preliminary data.</text>
</comment>
<accession>A0AAW1PCU5</accession>
<evidence type="ECO:0000313" key="1">
    <source>
        <dbReference type="EMBL" id="KAK9806407.1"/>
    </source>
</evidence>
<dbReference type="Proteomes" id="UP001465755">
    <property type="component" value="Unassembled WGS sequence"/>
</dbReference>
<gene>
    <name evidence="1" type="ORF">WJX73_002680</name>
</gene>
<organism evidence="1 2">
    <name type="scientific">Symbiochloris irregularis</name>
    <dbReference type="NCBI Taxonomy" id="706552"/>
    <lineage>
        <taxon>Eukaryota</taxon>
        <taxon>Viridiplantae</taxon>
        <taxon>Chlorophyta</taxon>
        <taxon>core chlorophytes</taxon>
        <taxon>Trebouxiophyceae</taxon>
        <taxon>Trebouxiales</taxon>
        <taxon>Trebouxiaceae</taxon>
        <taxon>Symbiochloris</taxon>
    </lineage>
</organism>
<dbReference type="EMBL" id="JALJOQ010000038">
    <property type="protein sequence ID" value="KAK9806407.1"/>
    <property type="molecule type" value="Genomic_DNA"/>
</dbReference>
<sequence length="194" mass="21379">MTRPSQDFFDPVSTQHTTWQPAQAQVTVNARCDARIVPSAASPEGARVAYSHVAVLDDFIDEPTRSSLLALLTAEGWDHSQGPPERKWERATADGAGLSRTWGLTHTALQELRNDSIPAMTEVQSRLAKLYPDFGICHMPSHAMQHAQSETLFLDGETDVGLVIRPMRCRAVLMDQDVLHRLSPPSKKAGPDDV</sequence>